<organism evidence="8 9">
    <name type="scientific">Thiocapsa imhoffii</name>
    <dbReference type="NCBI Taxonomy" id="382777"/>
    <lineage>
        <taxon>Bacteria</taxon>
        <taxon>Pseudomonadati</taxon>
        <taxon>Pseudomonadota</taxon>
        <taxon>Gammaproteobacteria</taxon>
        <taxon>Chromatiales</taxon>
        <taxon>Chromatiaceae</taxon>
        <taxon>Thiocapsa</taxon>
    </lineage>
</organism>
<evidence type="ECO:0000256" key="1">
    <source>
        <dbReference type="ARBA" id="ARBA00004651"/>
    </source>
</evidence>
<name>A0A9X0WEN2_9GAMM</name>
<evidence type="ECO:0000259" key="7">
    <source>
        <dbReference type="Pfam" id="PF13396"/>
    </source>
</evidence>
<accession>A0A9X0WEN2</accession>
<dbReference type="EMBL" id="NRSD01000001">
    <property type="protein sequence ID" value="MBK1643136.1"/>
    <property type="molecule type" value="Genomic_DNA"/>
</dbReference>
<evidence type="ECO:0000256" key="4">
    <source>
        <dbReference type="ARBA" id="ARBA00022989"/>
    </source>
</evidence>
<reference evidence="8 9" key="1">
    <citation type="journal article" date="2020" name="Microorganisms">
        <title>Osmotic Adaptation and Compatible Solute Biosynthesis of Phototrophic Bacteria as Revealed from Genome Analyses.</title>
        <authorList>
            <person name="Imhoff J.F."/>
            <person name="Rahn T."/>
            <person name="Kunzel S."/>
            <person name="Keller A."/>
            <person name="Neulinger S.C."/>
        </authorList>
    </citation>
    <scope>NUCLEOTIDE SEQUENCE [LARGE SCALE GENOMIC DNA]</scope>
    <source>
        <strain evidence="8 9">DSM 21303</strain>
    </source>
</reference>
<feature type="transmembrane region" description="Helical" evidence="6">
    <location>
        <begin position="35"/>
        <end position="55"/>
    </location>
</feature>
<evidence type="ECO:0000256" key="6">
    <source>
        <dbReference type="SAM" id="Phobius"/>
    </source>
</evidence>
<keyword evidence="2" id="KW-1003">Cell membrane</keyword>
<evidence type="ECO:0000256" key="5">
    <source>
        <dbReference type="ARBA" id="ARBA00023136"/>
    </source>
</evidence>
<feature type="domain" description="Cardiolipin synthase N-terminal" evidence="7">
    <location>
        <begin position="15"/>
        <end position="57"/>
    </location>
</feature>
<comment type="subcellular location">
    <subcellularLocation>
        <location evidence="1">Cell membrane</location>
        <topology evidence="1">Multi-pass membrane protein</topology>
    </subcellularLocation>
</comment>
<feature type="transmembrane region" description="Helical" evidence="6">
    <location>
        <begin position="6"/>
        <end position="26"/>
    </location>
</feature>
<dbReference type="Pfam" id="PF13396">
    <property type="entry name" value="PLDc_N"/>
    <property type="match status" value="1"/>
</dbReference>
<proteinExistence type="predicted"/>
<keyword evidence="9" id="KW-1185">Reference proteome</keyword>
<gene>
    <name evidence="8" type="ORF">CKO25_00390</name>
</gene>
<dbReference type="InterPro" id="IPR027379">
    <property type="entry name" value="CLS_N"/>
</dbReference>
<keyword evidence="5 6" id="KW-0472">Membrane</keyword>
<sequence>MSLEVTGLLGLIHLILIVYAIVKIIGSPSGTGSKVIWIVIVLLLPVLGLILWFLFGPS</sequence>
<protein>
    <recommendedName>
        <fullName evidence="7">Cardiolipin synthase N-terminal domain-containing protein</fullName>
    </recommendedName>
</protein>
<evidence type="ECO:0000313" key="8">
    <source>
        <dbReference type="EMBL" id="MBK1643136.1"/>
    </source>
</evidence>
<dbReference type="Proteomes" id="UP001138802">
    <property type="component" value="Unassembled WGS sequence"/>
</dbReference>
<dbReference type="GO" id="GO:0005886">
    <property type="term" value="C:plasma membrane"/>
    <property type="evidence" value="ECO:0007669"/>
    <property type="project" value="UniProtKB-SubCell"/>
</dbReference>
<dbReference type="RefSeq" id="WP_200385937.1">
    <property type="nucleotide sequence ID" value="NZ_NRSD01000001.1"/>
</dbReference>
<evidence type="ECO:0000256" key="2">
    <source>
        <dbReference type="ARBA" id="ARBA00022475"/>
    </source>
</evidence>
<evidence type="ECO:0000313" key="9">
    <source>
        <dbReference type="Proteomes" id="UP001138802"/>
    </source>
</evidence>
<dbReference type="AlphaFoldDB" id="A0A9X0WEN2"/>
<evidence type="ECO:0000256" key="3">
    <source>
        <dbReference type="ARBA" id="ARBA00022692"/>
    </source>
</evidence>
<keyword evidence="3 6" id="KW-0812">Transmembrane</keyword>
<comment type="caution">
    <text evidence="8">The sequence shown here is derived from an EMBL/GenBank/DDBJ whole genome shotgun (WGS) entry which is preliminary data.</text>
</comment>
<keyword evidence="4 6" id="KW-1133">Transmembrane helix</keyword>